<dbReference type="AlphaFoldDB" id="A0A0E0F6I5"/>
<feature type="domain" description="Disease resistance R13L4/SHOC-2-like LRR" evidence="3">
    <location>
        <begin position="93"/>
        <end position="201"/>
    </location>
</feature>
<sequence>MSMRSLDLWGTSITELPKDIKNLRFLKVQYINETKIKELPSTFVQLEQLGSLFFYFKIRLPDGFGNLKSLQELGGDIIVDSPTMLEYLVEEPTLERDERLTTGDAYPFMGLTCFSLYDDAMEVAFAKGAMPKLRTLSLRFEMQNTKELFGGDMDLGLENLSSLQDASIQLVNCYGAVPEEIEAVKDALRKAVTMNPNNPTLRLQRYFPFTSHRNPHKCTQMHINLSTTARGPAASVVTRSRPTVALHRPRPRGRAPRAAAVVDPSSPCPSSPAAASSPQTDLGEGRGWDGRARLPVEVAAAALPLVDAPDMESEVGQRVGEGQHAQDGRGRHRPSLPLWLLSSQLPSWSPSSPLPSCSPSSLSPVAVVAVHIRAVPLPSSWSPSSAPRPSPEEEAGGAAAQGRRRGLSGGGGGEGG</sequence>
<feature type="region of interest" description="Disordered" evidence="2">
    <location>
        <begin position="244"/>
        <end position="289"/>
    </location>
</feature>
<dbReference type="InterPro" id="IPR032675">
    <property type="entry name" value="LRR_dom_sf"/>
</dbReference>
<feature type="compositionally biased region" description="Low complexity" evidence="2">
    <location>
        <begin position="256"/>
        <end position="265"/>
    </location>
</feature>
<feature type="region of interest" description="Disordered" evidence="2">
    <location>
        <begin position="377"/>
        <end position="416"/>
    </location>
</feature>
<reference evidence="4" key="2">
    <citation type="submission" date="2018-05" db="EMBL/GenBank/DDBJ databases">
        <title>OmerRS3 (Oryza meridionalis Reference Sequence Version 3).</title>
        <authorList>
            <person name="Zhang J."/>
            <person name="Kudrna D."/>
            <person name="Lee S."/>
            <person name="Talag J."/>
            <person name="Welchert J."/>
            <person name="Wing R.A."/>
        </authorList>
    </citation>
    <scope>NUCLEOTIDE SEQUENCE [LARGE SCALE GENOMIC DNA]</scope>
    <source>
        <strain evidence="4">cv. OR44</strain>
    </source>
</reference>
<dbReference type="Proteomes" id="UP000008021">
    <property type="component" value="Chromosome 11"/>
</dbReference>
<organism evidence="4">
    <name type="scientific">Oryza meridionalis</name>
    <dbReference type="NCBI Taxonomy" id="40149"/>
    <lineage>
        <taxon>Eukaryota</taxon>
        <taxon>Viridiplantae</taxon>
        <taxon>Streptophyta</taxon>
        <taxon>Embryophyta</taxon>
        <taxon>Tracheophyta</taxon>
        <taxon>Spermatophyta</taxon>
        <taxon>Magnoliopsida</taxon>
        <taxon>Liliopsida</taxon>
        <taxon>Poales</taxon>
        <taxon>Poaceae</taxon>
        <taxon>BOP clade</taxon>
        <taxon>Oryzoideae</taxon>
        <taxon>Oryzeae</taxon>
        <taxon>Oryzinae</taxon>
        <taxon>Oryza</taxon>
    </lineage>
</organism>
<reference evidence="4" key="1">
    <citation type="submission" date="2015-04" db="UniProtKB">
        <authorList>
            <consortium name="EnsemblPlants"/>
        </authorList>
    </citation>
    <scope>IDENTIFICATION</scope>
</reference>
<feature type="region of interest" description="Disordered" evidence="2">
    <location>
        <begin position="314"/>
        <end position="335"/>
    </location>
</feature>
<accession>A0A0E0F6I5</accession>
<keyword evidence="5" id="KW-1185">Reference proteome</keyword>
<name>A0A0E0F6I5_9ORYZ</name>
<dbReference type="PANTHER" id="PTHR47186">
    <property type="entry name" value="LEUCINE-RICH REPEAT-CONTAINING PROTEIN 57"/>
    <property type="match status" value="1"/>
</dbReference>
<dbReference type="Gramene" id="OMERI11G13340.1">
    <property type="protein sequence ID" value="OMERI11G13340.1"/>
    <property type="gene ID" value="OMERI11G13340"/>
</dbReference>
<evidence type="ECO:0000313" key="4">
    <source>
        <dbReference type="EnsemblPlants" id="OMERI11G13340.1"/>
    </source>
</evidence>
<evidence type="ECO:0000313" key="5">
    <source>
        <dbReference type="Proteomes" id="UP000008021"/>
    </source>
</evidence>
<dbReference type="SUPFAM" id="SSF52047">
    <property type="entry name" value="RNI-like"/>
    <property type="match status" value="1"/>
</dbReference>
<feature type="compositionally biased region" description="Low complexity" evidence="2">
    <location>
        <begin position="378"/>
        <end position="387"/>
    </location>
</feature>
<proteinExistence type="predicted"/>
<evidence type="ECO:0000256" key="2">
    <source>
        <dbReference type="SAM" id="MobiDB-lite"/>
    </source>
</evidence>
<evidence type="ECO:0000259" key="3">
    <source>
        <dbReference type="Pfam" id="PF23598"/>
    </source>
</evidence>
<dbReference type="STRING" id="40149.A0A0E0F6I5"/>
<dbReference type="Pfam" id="PF23598">
    <property type="entry name" value="LRR_14"/>
    <property type="match status" value="2"/>
</dbReference>
<dbReference type="Gene3D" id="3.80.10.10">
    <property type="entry name" value="Ribonuclease Inhibitor"/>
    <property type="match status" value="1"/>
</dbReference>
<evidence type="ECO:0000256" key="1">
    <source>
        <dbReference type="ARBA" id="ARBA00022737"/>
    </source>
</evidence>
<dbReference type="EnsemblPlants" id="OMERI11G13340.1">
    <property type="protein sequence ID" value="OMERI11G13340.1"/>
    <property type="gene ID" value="OMERI11G13340"/>
</dbReference>
<feature type="domain" description="Disease resistance R13L4/SHOC-2-like LRR" evidence="3">
    <location>
        <begin position="3"/>
        <end position="86"/>
    </location>
</feature>
<protein>
    <recommendedName>
        <fullName evidence="3">Disease resistance R13L4/SHOC-2-like LRR domain-containing protein</fullName>
    </recommendedName>
</protein>
<keyword evidence="1" id="KW-0677">Repeat</keyword>
<feature type="compositionally biased region" description="Gly residues" evidence="2">
    <location>
        <begin position="407"/>
        <end position="416"/>
    </location>
</feature>
<dbReference type="PANTHER" id="PTHR47186:SF22">
    <property type="entry name" value="OS11G0589401 PROTEIN"/>
    <property type="match status" value="1"/>
</dbReference>
<dbReference type="HOGENOM" id="CLU_661192_0_0_1"/>
<dbReference type="InterPro" id="IPR055414">
    <property type="entry name" value="LRR_R13L4/SHOC2-like"/>
</dbReference>